<dbReference type="Proteomes" id="UP000505325">
    <property type="component" value="Plasmid pPD-1"/>
</dbReference>
<dbReference type="Gene3D" id="1.10.443.10">
    <property type="entry name" value="Intergrase catalytic core"/>
    <property type="match status" value="1"/>
</dbReference>
<dbReference type="InterPro" id="IPR050090">
    <property type="entry name" value="Tyrosine_recombinase_XerCD"/>
</dbReference>
<dbReference type="EMBL" id="CP054213">
    <property type="protein sequence ID" value="QKJ89255.1"/>
    <property type="molecule type" value="Genomic_DNA"/>
</dbReference>
<dbReference type="AlphaFoldDB" id="A0A6M8UF99"/>
<feature type="active site" description="O-(3'-phospho-DNA)-tyrosine intermediate" evidence="3">
    <location>
        <position position="229"/>
    </location>
</feature>
<dbReference type="InterPro" id="IPR002104">
    <property type="entry name" value="Integrase_catalytic"/>
</dbReference>
<dbReference type="PANTHER" id="PTHR30349">
    <property type="entry name" value="PHAGE INTEGRASE-RELATED"/>
    <property type="match status" value="1"/>
</dbReference>
<evidence type="ECO:0000259" key="4">
    <source>
        <dbReference type="PROSITE" id="PS51898"/>
    </source>
</evidence>
<dbReference type="Pfam" id="PF00589">
    <property type="entry name" value="Phage_integrase"/>
    <property type="match status" value="1"/>
</dbReference>
<evidence type="ECO:0000313" key="5">
    <source>
        <dbReference type="EMBL" id="QKJ89255.1"/>
    </source>
</evidence>
<dbReference type="RefSeq" id="WP_173636318.1">
    <property type="nucleotide sequence ID" value="NZ_CP054213.1"/>
</dbReference>
<dbReference type="GO" id="GO:0003677">
    <property type="term" value="F:DNA binding"/>
    <property type="evidence" value="ECO:0007669"/>
    <property type="project" value="InterPro"/>
</dbReference>
<organism evidence="5 6">
    <name type="scientific">Paramixta manurensis</name>
    <dbReference type="NCBI Taxonomy" id="2740817"/>
    <lineage>
        <taxon>Bacteria</taxon>
        <taxon>Pseudomonadati</taxon>
        <taxon>Pseudomonadota</taxon>
        <taxon>Gammaproteobacteria</taxon>
        <taxon>Enterobacterales</taxon>
        <taxon>Erwiniaceae</taxon>
        <taxon>Paramixta</taxon>
    </lineage>
</organism>
<keyword evidence="1" id="KW-0229">DNA integration</keyword>
<keyword evidence="6" id="KW-1185">Reference proteome</keyword>
<keyword evidence="5" id="KW-0614">Plasmid</keyword>
<dbReference type="InterPro" id="IPR016423">
    <property type="entry name" value="Resolvase_Rsv"/>
</dbReference>
<dbReference type="InterPro" id="IPR013762">
    <property type="entry name" value="Integrase-like_cat_sf"/>
</dbReference>
<dbReference type="PIRSF" id="PIRSF004576">
    <property type="entry name" value="Resolvase_Rsv"/>
    <property type="match status" value="1"/>
</dbReference>
<keyword evidence="2" id="KW-0233">DNA recombination</keyword>
<dbReference type="PROSITE" id="PS51898">
    <property type="entry name" value="TYR_RECOMBINASE"/>
    <property type="match status" value="1"/>
</dbReference>
<dbReference type="CDD" id="cd00397">
    <property type="entry name" value="DNA_BRE_C"/>
    <property type="match status" value="1"/>
</dbReference>
<accession>A0A6M8UF99</accession>
<dbReference type="SUPFAM" id="SSF56349">
    <property type="entry name" value="DNA breaking-rejoining enzymes"/>
    <property type="match status" value="1"/>
</dbReference>
<evidence type="ECO:0000256" key="2">
    <source>
        <dbReference type="ARBA" id="ARBA00023172"/>
    </source>
</evidence>
<dbReference type="PANTHER" id="PTHR30349:SF90">
    <property type="entry name" value="TYROSINE RECOMBINASE XERD"/>
    <property type="match status" value="1"/>
</dbReference>
<dbReference type="KEGG" id="pmak:PMPD1_4356"/>
<feature type="domain" description="Tyr recombinase" evidence="4">
    <location>
        <begin position="39"/>
        <end position="242"/>
    </location>
</feature>
<protein>
    <submittedName>
        <fullName evidence="5">Phage integrase family protein</fullName>
    </submittedName>
</protein>
<proteinExistence type="predicted"/>
<evidence type="ECO:0000256" key="1">
    <source>
        <dbReference type="ARBA" id="ARBA00022908"/>
    </source>
</evidence>
<geneLocation type="plasmid" evidence="6">
    <name>ppd-1</name>
</geneLocation>
<evidence type="ECO:0000313" key="6">
    <source>
        <dbReference type="Proteomes" id="UP000505325"/>
    </source>
</evidence>
<dbReference type="GO" id="GO:0015074">
    <property type="term" value="P:DNA integration"/>
    <property type="evidence" value="ECO:0007669"/>
    <property type="project" value="UniProtKB-KW"/>
</dbReference>
<dbReference type="GO" id="GO:0006310">
    <property type="term" value="P:DNA recombination"/>
    <property type="evidence" value="ECO:0007669"/>
    <property type="project" value="UniProtKB-KW"/>
</dbReference>
<gene>
    <name evidence="5" type="ORF">PMPD1_4356</name>
</gene>
<name>A0A6M8UF99_9GAMM</name>
<sequence length="260" mass="28609">MSLYPLPHAGPSAPALSLPVAIDYPAALALRQMAVMHDDLPKYLLAPEISALLHYVPDLQRKTLFATLWNTGARINEALALTRGDFSLAPPYPFVQLATLKQRAEKAGRTAGRAPAGSTFHRLVPLSDPLYVAQLEMTVATLKIPLERRNRRTGRTEKARIWEITDRTVRTWLNEAVSAAAADGVTFSVPVTLHTFRHSYAMHMLYAGIPLKVLQSLMGHKSVSSTEVYTKVFALDVAARHRVQFSMPGADAVAMLKKTS</sequence>
<evidence type="ECO:0000256" key="3">
    <source>
        <dbReference type="PIRSR" id="PIRSR004576-50"/>
    </source>
</evidence>
<reference evidence="5 6" key="1">
    <citation type="submission" date="2020-06" db="EMBL/GenBank/DDBJ databases">
        <title>Genome sequence of Paramixta manurensis strain PD-1.</title>
        <authorList>
            <person name="Lee C.W."/>
            <person name="Kim J."/>
        </authorList>
    </citation>
    <scope>NUCLEOTIDE SEQUENCE [LARGE SCALE GENOMIC DNA]</scope>
    <source>
        <strain evidence="5 6">PD-1</strain>
        <plasmid evidence="6">ppd-1</plasmid>
    </source>
</reference>
<dbReference type="InterPro" id="IPR011010">
    <property type="entry name" value="DNA_brk_join_enz"/>
</dbReference>